<dbReference type="SMART" id="SM01017">
    <property type="entry name" value="Arrestin_C"/>
    <property type="match status" value="1"/>
</dbReference>
<dbReference type="OrthoDB" id="2238745at2759"/>
<dbReference type="STRING" id="329884.A0A4V5NK34"/>
<accession>A0A4V5NK34</accession>
<keyword evidence="3" id="KW-0862">Zinc</keyword>
<evidence type="ECO:0000256" key="3">
    <source>
        <dbReference type="ARBA" id="ARBA00022833"/>
    </source>
</evidence>
<dbReference type="InterPro" id="IPR014752">
    <property type="entry name" value="Arrestin-like_C"/>
</dbReference>
<feature type="domain" description="Arrestin C-terminal-like" evidence="5">
    <location>
        <begin position="268"/>
        <end position="468"/>
    </location>
</feature>
<feature type="compositionally biased region" description="Polar residues" evidence="4">
    <location>
        <begin position="962"/>
        <end position="979"/>
    </location>
</feature>
<dbReference type="PANTHER" id="PTHR11188">
    <property type="entry name" value="ARRESTIN DOMAIN CONTAINING PROTEIN"/>
    <property type="match status" value="1"/>
</dbReference>
<feature type="compositionally biased region" description="Low complexity" evidence="4">
    <location>
        <begin position="528"/>
        <end position="543"/>
    </location>
</feature>
<keyword evidence="2" id="KW-0863">Zinc-finger</keyword>
<reference evidence="6 7" key="1">
    <citation type="submission" date="2017-03" db="EMBL/GenBank/DDBJ databases">
        <title>Genomes of endolithic fungi from Antarctica.</title>
        <authorList>
            <person name="Coleine C."/>
            <person name="Masonjones S."/>
            <person name="Stajich J.E."/>
        </authorList>
    </citation>
    <scope>NUCLEOTIDE SEQUENCE [LARGE SCALE GENOMIC DNA]</scope>
    <source>
        <strain evidence="6 7">CCFEE 5184</strain>
    </source>
</reference>
<evidence type="ECO:0000259" key="5">
    <source>
        <dbReference type="SMART" id="SM01017"/>
    </source>
</evidence>
<dbReference type="InterPro" id="IPR050357">
    <property type="entry name" value="Arrestin_domain-protein"/>
</dbReference>
<dbReference type="GO" id="GO:0070086">
    <property type="term" value="P:ubiquitin-dependent endocytosis"/>
    <property type="evidence" value="ECO:0007669"/>
    <property type="project" value="TreeGrafter"/>
</dbReference>
<dbReference type="InterPro" id="IPR011022">
    <property type="entry name" value="Arrestin_C-like"/>
</dbReference>
<evidence type="ECO:0000256" key="4">
    <source>
        <dbReference type="SAM" id="MobiDB-lite"/>
    </source>
</evidence>
<feature type="non-terminal residue" evidence="6">
    <location>
        <position position="1"/>
    </location>
</feature>
<feature type="region of interest" description="Disordered" evidence="4">
    <location>
        <begin position="876"/>
        <end position="942"/>
    </location>
</feature>
<feature type="region of interest" description="Disordered" evidence="4">
    <location>
        <begin position="1"/>
        <end position="21"/>
    </location>
</feature>
<dbReference type="InterPro" id="IPR043145">
    <property type="entry name" value="Znf_ZZ_sf"/>
</dbReference>
<proteinExistence type="predicted"/>
<dbReference type="PANTHER" id="PTHR11188:SF174">
    <property type="entry name" value="ARRESTIN-RELATED TRAFFICKING ADAPTER 10-RELATED"/>
    <property type="match status" value="1"/>
</dbReference>
<feature type="compositionally biased region" description="Low complexity" evidence="4">
    <location>
        <begin position="146"/>
        <end position="156"/>
    </location>
</feature>
<dbReference type="GO" id="GO:0005829">
    <property type="term" value="C:cytosol"/>
    <property type="evidence" value="ECO:0007669"/>
    <property type="project" value="TreeGrafter"/>
</dbReference>
<dbReference type="Pfam" id="PF02752">
    <property type="entry name" value="Arrestin_C"/>
    <property type="match status" value="1"/>
</dbReference>
<sequence>AVLDPNVISAMDSQDEKPLASGNGVSMAIHLAEPVLFVQGFENTENSPGNTAMLRGSLHLRVQKSAKIKAVTLRFKGRAITKWPEGIPPRKIEFEEQDTIMSHTWPFFNAQFENAERGTNADHVQLSKGPDGASSTVTRLDPLGRSSPNSSSVNLSAKEARKLSLQVNQSRSFGKGDAAPGAQSVAAKGYRTFLPGDYIYNFELPLDSRLPETIDVDLGSVKYELEAEVTRSGAFRANLVGNKEVTLIRAPAEGSLEQVEPIAISRNWEDQLHYDIVISGKSFPLGTKVPIAFKLTPLAKVQCHRIKVLVTENIEYFCSGKRVHRMEPTRKVQLFEKRADGDPVSTFQGSDMRVTAGGGIPYDARARAARGERVQPQDPTNLLGNLEGDTNIGPTEMEFNVQLPSCKDMRERDRSQRLHFDTTYQNIQVHHWIKIVMRLSKPDLNDPSKRRHFEISIDSPFHILSCQATQANISLPAYSAPEAANGGVSLHDCGCPGANVRRNSPTSFLPTLNALNSARTSRDDDGRPTTPTLQTPNLTRPQQAHVHGQAPGQERPIHLLRAPSFNPPAFEDEQPPPPLITPPPQYDDIASPTSGLADYFSRLADTYDSDDDENTRNGRVNVPLTPVAIVGLVDGGLSLSKDLKDKIDTYRNAEREVTELAHEVDLCTTLLEVFGQSLDRAENLPRNVIKQTERLIVDMRTVFTEIRTLLEKFDSSIRASAKYLVNAGALREQHSKIKSLQLSFIFMLSVCPPQARPANQVSSVNTAGMGALGGPGSFEGTIQHLPIQGSSSRDPFGNVPVTYQATLTLHPVSSGQHHPQAAPASGSAANAEPDLTQHLDELRRNKRLKKKLENLTSNPFFSRSLFGDIFSSKRAGTGITSRRYGGPDIEPRQYVGRVGSEGDLNESMPAATDYSYTEPMMGGPESEIGEDDRVASREARSERDVDDILSYLFNEDEETGDDGSSTAYPDVPGTSTSRGSPRPAATAYTGAEMISPDTQPGRSPPYGTLSPPSVDPRTGPAIDREPPPPEHTPARQAMKSPGNPGPANPEAAVAMAAMSKSIAGDTIRYECASCKDIDFCEECFRDPEQTVRHRHSKRHFVTRLPNRSWEE</sequence>
<dbReference type="GO" id="GO:0031625">
    <property type="term" value="F:ubiquitin protein ligase binding"/>
    <property type="evidence" value="ECO:0007669"/>
    <property type="project" value="TreeGrafter"/>
</dbReference>
<feature type="region of interest" description="Disordered" evidence="4">
    <location>
        <begin position="517"/>
        <end position="582"/>
    </location>
</feature>
<evidence type="ECO:0000313" key="7">
    <source>
        <dbReference type="Proteomes" id="UP000309340"/>
    </source>
</evidence>
<dbReference type="AlphaFoldDB" id="A0A4V5NK34"/>
<dbReference type="Proteomes" id="UP000309340">
    <property type="component" value="Unassembled WGS sequence"/>
</dbReference>
<keyword evidence="7" id="KW-1185">Reference proteome</keyword>
<evidence type="ECO:0000256" key="1">
    <source>
        <dbReference type="ARBA" id="ARBA00022723"/>
    </source>
</evidence>
<feature type="region of interest" description="Disordered" evidence="4">
    <location>
        <begin position="120"/>
        <end position="157"/>
    </location>
</feature>
<dbReference type="Gene3D" id="2.60.40.640">
    <property type="match status" value="1"/>
</dbReference>
<organism evidence="6 7">
    <name type="scientific">Friedmanniomyces simplex</name>
    <dbReference type="NCBI Taxonomy" id="329884"/>
    <lineage>
        <taxon>Eukaryota</taxon>
        <taxon>Fungi</taxon>
        <taxon>Dikarya</taxon>
        <taxon>Ascomycota</taxon>
        <taxon>Pezizomycotina</taxon>
        <taxon>Dothideomycetes</taxon>
        <taxon>Dothideomycetidae</taxon>
        <taxon>Mycosphaerellales</taxon>
        <taxon>Teratosphaeriaceae</taxon>
        <taxon>Friedmanniomyces</taxon>
    </lineage>
</organism>
<evidence type="ECO:0000256" key="2">
    <source>
        <dbReference type="ARBA" id="ARBA00022771"/>
    </source>
</evidence>
<dbReference type="GO" id="GO:0008270">
    <property type="term" value="F:zinc ion binding"/>
    <property type="evidence" value="ECO:0007669"/>
    <property type="project" value="UniProtKB-KW"/>
</dbReference>
<keyword evidence="1" id="KW-0479">Metal-binding</keyword>
<dbReference type="EMBL" id="NAJQ01000088">
    <property type="protein sequence ID" value="TKA79509.1"/>
    <property type="molecule type" value="Genomic_DNA"/>
</dbReference>
<protein>
    <recommendedName>
        <fullName evidence="5">Arrestin C-terminal-like domain-containing protein</fullName>
    </recommendedName>
</protein>
<evidence type="ECO:0000313" key="6">
    <source>
        <dbReference type="EMBL" id="TKA79509.1"/>
    </source>
</evidence>
<dbReference type="SUPFAM" id="SSF57850">
    <property type="entry name" value="RING/U-box"/>
    <property type="match status" value="1"/>
</dbReference>
<dbReference type="GO" id="GO:0030674">
    <property type="term" value="F:protein-macromolecule adaptor activity"/>
    <property type="evidence" value="ECO:0007669"/>
    <property type="project" value="TreeGrafter"/>
</dbReference>
<gene>
    <name evidence="6" type="ORF">B0A55_02433</name>
</gene>
<comment type="caution">
    <text evidence="6">The sequence shown here is derived from an EMBL/GenBank/DDBJ whole genome shotgun (WGS) entry which is preliminary data.</text>
</comment>
<feature type="region of interest" description="Disordered" evidence="4">
    <location>
        <begin position="812"/>
        <end position="831"/>
    </location>
</feature>
<dbReference type="Gene3D" id="3.30.60.90">
    <property type="match status" value="1"/>
</dbReference>
<feature type="compositionally biased region" description="Low complexity" evidence="4">
    <location>
        <begin position="821"/>
        <end position="831"/>
    </location>
</feature>
<feature type="compositionally biased region" description="Basic and acidic residues" evidence="4">
    <location>
        <begin position="931"/>
        <end position="942"/>
    </location>
</feature>
<name>A0A4V5NK34_9PEZI</name>
<feature type="region of interest" description="Disordered" evidence="4">
    <location>
        <begin position="955"/>
        <end position="1051"/>
    </location>
</feature>